<keyword evidence="9 10" id="KW-0131">Cell cycle</keyword>
<dbReference type="Proteomes" id="UP000694890">
    <property type="component" value="Linkage group LG24"/>
</dbReference>
<keyword evidence="3" id="KW-1017">Isopeptide bond</keyword>
<evidence type="ECO:0000256" key="3">
    <source>
        <dbReference type="ARBA" id="ARBA00022499"/>
    </source>
</evidence>
<dbReference type="Gene3D" id="1.10.10.60">
    <property type="entry name" value="Homeodomain-like"/>
    <property type="match status" value="1"/>
</dbReference>
<reference evidence="15" key="1">
    <citation type="submission" date="2025-08" db="UniProtKB">
        <authorList>
            <consortium name="RefSeq"/>
        </authorList>
    </citation>
    <scope>IDENTIFICATION</scope>
    <source>
        <tissue evidence="15">Brain</tissue>
    </source>
</reference>
<evidence type="ECO:0000256" key="10">
    <source>
        <dbReference type="PIRNR" id="PIRNR038016"/>
    </source>
</evidence>
<feature type="region of interest" description="Disordered" evidence="11">
    <location>
        <begin position="297"/>
        <end position="326"/>
    </location>
</feature>
<evidence type="ECO:0000259" key="13">
    <source>
        <dbReference type="PROSITE" id="PS51294"/>
    </source>
</evidence>
<dbReference type="InterPro" id="IPR017357">
    <property type="entry name" value="TERF1/2"/>
</dbReference>
<evidence type="ECO:0000256" key="11">
    <source>
        <dbReference type="SAM" id="MobiDB-lite"/>
    </source>
</evidence>
<dbReference type="GO" id="GO:1905839">
    <property type="term" value="P:negative regulation of telomeric D-loop disassembly"/>
    <property type="evidence" value="ECO:0007669"/>
    <property type="project" value="TreeGrafter"/>
</dbReference>
<evidence type="ECO:0000259" key="12">
    <source>
        <dbReference type="PROSITE" id="PS50090"/>
    </source>
</evidence>
<dbReference type="PANTHER" id="PTHR46734:SF1">
    <property type="entry name" value="TELOMERIC REPEAT-BINDING FACTOR 1"/>
    <property type="match status" value="1"/>
</dbReference>
<organism evidence="14 15">
    <name type="scientific">Lates calcarifer</name>
    <name type="common">Barramundi</name>
    <name type="synonym">Holocentrus calcarifer</name>
    <dbReference type="NCBI Taxonomy" id="8187"/>
    <lineage>
        <taxon>Eukaryota</taxon>
        <taxon>Metazoa</taxon>
        <taxon>Chordata</taxon>
        <taxon>Craniata</taxon>
        <taxon>Vertebrata</taxon>
        <taxon>Euteleostomi</taxon>
        <taxon>Actinopterygii</taxon>
        <taxon>Neopterygii</taxon>
        <taxon>Teleostei</taxon>
        <taxon>Neoteleostei</taxon>
        <taxon>Acanthomorphata</taxon>
        <taxon>Carangaria</taxon>
        <taxon>Carangaria incertae sedis</taxon>
        <taxon>Centropomidae</taxon>
        <taxon>Lates</taxon>
    </lineage>
</organism>
<dbReference type="InterPro" id="IPR052450">
    <property type="entry name" value="TRBD-Containing_Protein"/>
</dbReference>
<dbReference type="SUPFAM" id="SSF46689">
    <property type="entry name" value="Homeodomain-like"/>
    <property type="match status" value="1"/>
</dbReference>
<dbReference type="Pfam" id="PF08558">
    <property type="entry name" value="TRF"/>
    <property type="match status" value="1"/>
</dbReference>
<evidence type="ECO:0000313" key="14">
    <source>
        <dbReference type="Proteomes" id="UP000694890"/>
    </source>
</evidence>
<dbReference type="CTD" id="7013"/>
<keyword evidence="2" id="KW-0158">Chromosome</keyword>
<dbReference type="Pfam" id="PF00249">
    <property type="entry name" value="Myb_DNA-binding"/>
    <property type="match status" value="1"/>
</dbReference>
<dbReference type="FunFam" id="1.25.40.210:FF:000001">
    <property type="entry name" value="Telomeric repeat-binding factor"/>
    <property type="match status" value="1"/>
</dbReference>
<name>A0AAJ7PKH1_LATCA</name>
<comment type="subcellular location">
    <subcellularLocation>
        <location evidence="1">Chromosome</location>
        <location evidence="1">Telomere</location>
    </subcellularLocation>
    <subcellularLocation>
        <location evidence="10">Nucleus</location>
    </subcellularLocation>
</comment>
<dbReference type="SUPFAM" id="SSF63600">
    <property type="entry name" value="Telomeric repeat binding factor (TRF) dimerisation domain"/>
    <property type="match status" value="1"/>
</dbReference>
<dbReference type="RefSeq" id="XP_018529501.1">
    <property type="nucleotide sequence ID" value="XM_018673985.2"/>
</dbReference>
<keyword evidence="8 10" id="KW-0539">Nucleus</keyword>
<dbReference type="InterPro" id="IPR036507">
    <property type="entry name" value="Telomere_rpt-bd_fac_dimer_sf"/>
</dbReference>
<dbReference type="GO" id="GO:0005654">
    <property type="term" value="C:nucleoplasm"/>
    <property type="evidence" value="ECO:0007669"/>
    <property type="project" value="UniProtKB-ARBA"/>
</dbReference>
<dbReference type="GO" id="GO:0003720">
    <property type="term" value="F:telomerase activity"/>
    <property type="evidence" value="ECO:0007669"/>
    <property type="project" value="TreeGrafter"/>
</dbReference>
<evidence type="ECO:0000313" key="15">
    <source>
        <dbReference type="RefSeq" id="XP_018529501.1"/>
    </source>
</evidence>
<dbReference type="GO" id="GO:0008017">
    <property type="term" value="F:microtubule binding"/>
    <property type="evidence" value="ECO:0007669"/>
    <property type="project" value="TreeGrafter"/>
</dbReference>
<dbReference type="InterPro" id="IPR017930">
    <property type="entry name" value="Myb_dom"/>
</dbReference>
<evidence type="ECO:0000256" key="8">
    <source>
        <dbReference type="ARBA" id="ARBA00023242"/>
    </source>
</evidence>
<dbReference type="PROSITE" id="PS51294">
    <property type="entry name" value="HTH_MYB"/>
    <property type="match status" value="1"/>
</dbReference>
<evidence type="ECO:0000256" key="9">
    <source>
        <dbReference type="ARBA" id="ARBA00023306"/>
    </source>
</evidence>
<dbReference type="SMART" id="SM00717">
    <property type="entry name" value="SANT"/>
    <property type="match status" value="1"/>
</dbReference>
<dbReference type="GO" id="GO:0007004">
    <property type="term" value="P:telomere maintenance via telomerase"/>
    <property type="evidence" value="ECO:0007669"/>
    <property type="project" value="TreeGrafter"/>
</dbReference>
<evidence type="ECO:0000256" key="6">
    <source>
        <dbReference type="ARBA" id="ARBA00022895"/>
    </source>
</evidence>
<keyword evidence="7 10" id="KW-0238">DNA-binding</keyword>
<comment type="subunit">
    <text evidence="10">Homodimer.</text>
</comment>
<dbReference type="InterPro" id="IPR001005">
    <property type="entry name" value="SANT/Myb"/>
</dbReference>
<dbReference type="GO" id="GO:0003691">
    <property type="term" value="F:double-stranded telomeric DNA binding"/>
    <property type="evidence" value="ECO:0007669"/>
    <property type="project" value="UniProtKB-UniRule"/>
</dbReference>
<protein>
    <recommendedName>
        <fullName evidence="10">Telomeric repeat-binding factor</fullName>
    </recommendedName>
</protein>
<dbReference type="Gene3D" id="1.25.40.210">
    <property type="entry name" value="Telomere repeat-binding factor, dimerisation domain"/>
    <property type="match status" value="1"/>
</dbReference>
<dbReference type="GO" id="GO:0042803">
    <property type="term" value="F:protein homodimerization activity"/>
    <property type="evidence" value="ECO:0007669"/>
    <property type="project" value="UniProtKB-UniRule"/>
</dbReference>
<evidence type="ECO:0000256" key="4">
    <source>
        <dbReference type="ARBA" id="ARBA00022553"/>
    </source>
</evidence>
<comment type="function">
    <text evidence="10">Binds the telomeric double-stranded 5'-TTAGGG-3' repeat.</text>
</comment>
<dbReference type="GO" id="GO:0098505">
    <property type="term" value="F:G-rich strand telomeric DNA binding"/>
    <property type="evidence" value="ECO:0007669"/>
    <property type="project" value="TreeGrafter"/>
</dbReference>
<proteinExistence type="predicted"/>
<dbReference type="InterPro" id="IPR013867">
    <property type="entry name" value="Telomere_rpt-bd_fac_dimer_dom"/>
</dbReference>
<gene>
    <name evidence="15" type="primary">terf1</name>
</gene>
<dbReference type="GeneID" id="108881813"/>
<dbReference type="GO" id="GO:0071532">
    <property type="term" value="F:ankyrin repeat binding"/>
    <property type="evidence" value="ECO:0007669"/>
    <property type="project" value="TreeGrafter"/>
</dbReference>
<dbReference type="CDD" id="cd11660">
    <property type="entry name" value="SANT_TRF"/>
    <property type="match status" value="1"/>
</dbReference>
<dbReference type="GO" id="GO:0008301">
    <property type="term" value="F:DNA binding, bending"/>
    <property type="evidence" value="ECO:0007669"/>
    <property type="project" value="TreeGrafter"/>
</dbReference>
<keyword evidence="6 10" id="KW-0779">Telomere</keyword>
<feature type="domain" description="HTH myb-type" evidence="13">
    <location>
        <begin position="317"/>
        <end position="374"/>
    </location>
</feature>
<evidence type="ECO:0000256" key="1">
    <source>
        <dbReference type="ARBA" id="ARBA00004574"/>
    </source>
</evidence>
<dbReference type="InterPro" id="IPR009057">
    <property type="entry name" value="Homeodomain-like_sf"/>
</dbReference>
<feature type="compositionally biased region" description="Basic and acidic residues" evidence="11">
    <location>
        <begin position="233"/>
        <end position="261"/>
    </location>
</feature>
<keyword evidence="5" id="KW-0832">Ubl conjugation</keyword>
<keyword evidence="4" id="KW-0597">Phosphoprotein</keyword>
<dbReference type="GO" id="GO:0000783">
    <property type="term" value="C:nuclear telomere cap complex"/>
    <property type="evidence" value="ECO:0007669"/>
    <property type="project" value="TreeGrafter"/>
</dbReference>
<dbReference type="PROSITE" id="PS50090">
    <property type="entry name" value="MYB_LIKE"/>
    <property type="match status" value="1"/>
</dbReference>
<dbReference type="PIRSF" id="PIRSF038016">
    <property type="entry name" value="Telomere_bd-1_Pin2"/>
    <property type="match status" value="1"/>
</dbReference>
<accession>A0AAJ7PKH1</accession>
<dbReference type="GO" id="GO:0008156">
    <property type="term" value="P:negative regulation of DNA replication"/>
    <property type="evidence" value="ECO:0007669"/>
    <property type="project" value="TreeGrafter"/>
</dbReference>
<evidence type="ECO:0000256" key="5">
    <source>
        <dbReference type="ARBA" id="ARBA00022843"/>
    </source>
</evidence>
<dbReference type="AlphaFoldDB" id="A0AAJ7PKH1"/>
<sequence length="376" mass="43292">MEHKINNKTATEANYIDESASFPHVTAVATGWMLDFLFVSLCRRFKEGKLDEFNETLSAFEAISQSPWLKEDLYSEKTMICAFLARVMHGKQLDVQFEEDDHVMPLMSAAEIWSKLKDTVEDESMFKNIEILLLVQTVAVCLEKGKRSSASSALKWLENNHDFPQNLGVKLKTIVTQRETYHPFLMSFSFSRLQETIQSYLDAYLEKNPSDYLLKAATKKVLSSQNTEGLEDVVTHDNSHSETANKPEANEAKKHQNKKEGTAGLRRKRKKLLLTKITDVWKPDSCKKPCVSVRRLSPNEISPITSEEPKDNRNTQKRRKPPEKWTPQLDKYLKDGVKRHGIGKWSLILMDYDFQGRTGTMLKDRWRVLVRGYQVG</sequence>
<dbReference type="KEGG" id="lcf:108881813"/>
<feature type="domain" description="Myb-like" evidence="12">
    <location>
        <begin position="317"/>
        <end position="370"/>
    </location>
</feature>
<feature type="region of interest" description="Disordered" evidence="11">
    <location>
        <begin position="225"/>
        <end position="266"/>
    </location>
</feature>
<evidence type="ECO:0000256" key="7">
    <source>
        <dbReference type="ARBA" id="ARBA00023125"/>
    </source>
</evidence>
<evidence type="ECO:0000256" key="2">
    <source>
        <dbReference type="ARBA" id="ARBA00022454"/>
    </source>
</evidence>
<dbReference type="PANTHER" id="PTHR46734">
    <property type="entry name" value="TELOMERIC REPEAT-BINDING FACTOR 1 TERF1"/>
    <property type="match status" value="1"/>
</dbReference>